<evidence type="ECO:0000313" key="1">
    <source>
        <dbReference type="EMBL" id="PCC16958.1"/>
    </source>
</evidence>
<gene>
    <name evidence="1" type="ORF">CIK79_00810</name>
</gene>
<sequence length="63" mass="6540">MGDGADEVAVSPIRDATGTRVSGASVDGRAATFVDIRTAMKSFQADVLDIVGEWPQLCAAEVD</sequence>
<comment type="caution">
    <text evidence="1">The sequence shown here is derived from an EMBL/GenBank/DDBJ whole genome shotgun (WGS) entry which is preliminary data.</text>
</comment>
<protein>
    <submittedName>
        <fullName evidence="1">Uncharacterized protein</fullName>
    </submittedName>
</protein>
<reference evidence="1 2" key="1">
    <citation type="journal article" date="2017" name="Elife">
        <title>Extensive horizontal gene transfer in cheese-associated bacteria.</title>
        <authorList>
            <person name="Bonham K.S."/>
            <person name="Wolfe B.E."/>
            <person name="Dutton R.J."/>
        </authorList>
    </citation>
    <scope>NUCLEOTIDE SEQUENCE [LARGE SCALE GENOMIC DNA]</scope>
    <source>
        <strain evidence="1 2">JB5</strain>
    </source>
</reference>
<dbReference type="AlphaFoldDB" id="A0A2A3WZW0"/>
<evidence type="ECO:0000313" key="2">
    <source>
        <dbReference type="Proteomes" id="UP000218377"/>
    </source>
</evidence>
<organism evidence="1 2">
    <name type="scientific">Brevibacterium aurantiacum</name>
    <dbReference type="NCBI Taxonomy" id="273384"/>
    <lineage>
        <taxon>Bacteria</taxon>
        <taxon>Bacillati</taxon>
        <taxon>Actinomycetota</taxon>
        <taxon>Actinomycetes</taxon>
        <taxon>Micrococcales</taxon>
        <taxon>Brevibacteriaceae</taxon>
        <taxon>Brevibacterium</taxon>
    </lineage>
</organism>
<name>A0A2A3WZW0_BREAU</name>
<accession>A0A2A3WZW0</accession>
<proteinExistence type="predicted"/>
<dbReference type="EMBL" id="NRGX01000001">
    <property type="protein sequence ID" value="PCC16958.1"/>
    <property type="molecule type" value="Genomic_DNA"/>
</dbReference>
<dbReference type="Proteomes" id="UP000218377">
    <property type="component" value="Unassembled WGS sequence"/>
</dbReference>